<dbReference type="Gene3D" id="2.40.30.170">
    <property type="match status" value="1"/>
</dbReference>
<evidence type="ECO:0000259" key="3">
    <source>
        <dbReference type="Pfam" id="PF25876"/>
    </source>
</evidence>
<comment type="caution">
    <text evidence="6">The sequence shown here is derived from an EMBL/GenBank/DDBJ whole genome shotgun (WGS) entry which is preliminary data.</text>
</comment>
<dbReference type="Gene3D" id="2.40.420.20">
    <property type="match status" value="1"/>
</dbReference>
<dbReference type="PANTHER" id="PTHR30469">
    <property type="entry name" value="MULTIDRUG RESISTANCE PROTEIN MDTA"/>
    <property type="match status" value="1"/>
</dbReference>
<gene>
    <name evidence="6" type="ORF">P7M32_05335</name>
</gene>
<dbReference type="EMBL" id="JARQTX010000006">
    <property type="protein sequence ID" value="MDG2945851.1"/>
    <property type="molecule type" value="Genomic_DNA"/>
</dbReference>
<keyword evidence="7" id="KW-1185">Reference proteome</keyword>
<name>A0ABT6EQQ3_9PAST</name>
<organism evidence="6 7">
    <name type="scientific">Exercitatus varius</name>
    <dbReference type="NCBI Taxonomy" id="67857"/>
    <lineage>
        <taxon>Bacteria</taxon>
        <taxon>Pseudomonadati</taxon>
        <taxon>Pseudomonadota</taxon>
        <taxon>Gammaproteobacteria</taxon>
        <taxon>Pasteurellales</taxon>
        <taxon>Pasteurellaceae</taxon>
        <taxon>Exercitatus</taxon>
    </lineage>
</organism>
<evidence type="ECO:0000256" key="1">
    <source>
        <dbReference type="ARBA" id="ARBA00009477"/>
    </source>
</evidence>
<dbReference type="Pfam" id="PF25954">
    <property type="entry name" value="Beta-barrel_RND_2"/>
    <property type="match status" value="1"/>
</dbReference>
<evidence type="ECO:0000256" key="2">
    <source>
        <dbReference type="SAM" id="Coils"/>
    </source>
</evidence>
<dbReference type="InterPro" id="IPR058792">
    <property type="entry name" value="Beta-barrel_RND_2"/>
</dbReference>
<feature type="domain" description="CusB-like beta-barrel" evidence="4">
    <location>
        <begin position="139"/>
        <end position="186"/>
    </location>
</feature>
<keyword evidence="2" id="KW-0175">Coiled coil</keyword>
<comment type="similarity">
    <text evidence="1">Belongs to the membrane fusion protein (MFP) (TC 8.A.1) family.</text>
</comment>
<feature type="coiled-coil region" evidence="2">
    <location>
        <begin position="3"/>
        <end position="96"/>
    </location>
</feature>
<accession>A0ABT6EQQ3</accession>
<dbReference type="SUPFAM" id="SSF111369">
    <property type="entry name" value="HlyD-like secretion proteins"/>
    <property type="match status" value="1"/>
</dbReference>
<dbReference type="InterPro" id="IPR058624">
    <property type="entry name" value="MdtA-like_HH"/>
</dbReference>
<feature type="domain" description="Multidrug resistance protein MdtA-like C-terminal permuted SH3" evidence="5">
    <location>
        <begin position="208"/>
        <end position="259"/>
    </location>
</feature>
<evidence type="ECO:0000313" key="7">
    <source>
        <dbReference type="Proteomes" id="UP001216057"/>
    </source>
</evidence>
<proteinExistence type="inferred from homology"/>
<dbReference type="Gene3D" id="2.40.50.100">
    <property type="match status" value="1"/>
</dbReference>
<feature type="domain" description="Multidrug resistance protein MdtA-like alpha-helical hairpin" evidence="3">
    <location>
        <begin position="17"/>
        <end position="84"/>
    </location>
</feature>
<dbReference type="Pfam" id="PF25876">
    <property type="entry name" value="HH_MFP_RND"/>
    <property type="match status" value="1"/>
</dbReference>
<reference evidence="6 7" key="1">
    <citation type="submission" date="2023-03" db="EMBL/GenBank/DDBJ databases">
        <title>Classification of Bisgaard taxon 6 and taxon 10 as Exercitatus varius gen. nov., spec. nov.</title>
        <authorList>
            <person name="Christensen H."/>
        </authorList>
    </citation>
    <scope>NUCLEOTIDE SEQUENCE [LARGE SCALE GENOMIC DNA]</scope>
    <source>
        <strain evidence="6 7">23350_01</strain>
    </source>
</reference>
<dbReference type="PANTHER" id="PTHR30469:SF15">
    <property type="entry name" value="HLYD FAMILY OF SECRETION PROTEINS"/>
    <property type="match status" value="1"/>
</dbReference>
<dbReference type="Proteomes" id="UP001216057">
    <property type="component" value="Unassembled WGS sequence"/>
</dbReference>
<dbReference type="Gene3D" id="1.10.287.470">
    <property type="entry name" value="Helix hairpin bin"/>
    <property type="match status" value="1"/>
</dbReference>
<sequence length="279" mass="30341">MEASNVQSQLRQNDANLQRAKANLTSQQSALTEAEATLKRYQTLMKSDAISRQELEQQQAKARAARAAVQAANAEIAQVQAQLDDSRHQRKKAEVLAPADGIITQRSAEVGNLTDNNALFHLTRNGELEATVEASAEELSLLKTGLQTEVQVLDQTTSGQIRLLSSQIDQTSRTGKVRIQLQNPAQITLGTPALALIRLPEMRANTTLPLSAVNFNADGTAFVMMVNRNKQIERRPISLGEVNQGTAEILSGLKVGEQVLQKAGALMNEGDRVEVVVKE</sequence>
<dbReference type="InterPro" id="IPR006143">
    <property type="entry name" value="RND_pump_MFP"/>
</dbReference>
<dbReference type="NCBIfam" id="TIGR01730">
    <property type="entry name" value="RND_mfp"/>
    <property type="match status" value="1"/>
</dbReference>
<dbReference type="Pfam" id="PF25967">
    <property type="entry name" value="RND-MFP_C"/>
    <property type="match status" value="1"/>
</dbReference>
<evidence type="ECO:0000259" key="4">
    <source>
        <dbReference type="Pfam" id="PF25954"/>
    </source>
</evidence>
<evidence type="ECO:0000313" key="6">
    <source>
        <dbReference type="EMBL" id="MDG2945851.1"/>
    </source>
</evidence>
<protein>
    <submittedName>
        <fullName evidence="6">Efflux RND transporter periplasmic adaptor subunit</fullName>
    </submittedName>
</protein>
<dbReference type="InterPro" id="IPR058627">
    <property type="entry name" value="MdtA-like_C"/>
</dbReference>
<evidence type="ECO:0000259" key="5">
    <source>
        <dbReference type="Pfam" id="PF25967"/>
    </source>
</evidence>